<dbReference type="EMBL" id="CP000851">
    <property type="protein sequence ID" value="ABV87933.1"/>
    <property type="molecule type" value="Genomic_DNA"/>
</dbReference>
<gene>
    <name evidence="3" type="ordered locus">Spea_2613</name>
</gene>
<dbReference type="HOGENOM" id="CLU_089574_1_1_6"/>
<proteinExistence type="predicted"/>
<dbReference type="eggNOG" id="COG0607">
    <property type="taxonomic scope" value="Bacteria"/>
</dbReference>
<dbReference type="Gene3D" id="3.40.250.10">
    <property type="entry name" value="Rhodanese-like domain"/>
    <property type="match status" value="1"/>
</dbReference>
<dbReference type="PANTHER" id="PTHR45431">
    <property type="entry name" value="RHODANESE-LIKE DOMAIN-CONTAINING PROTEIN 15, CHLOROPLASTIC"/>
    <property type="match status" value="1"/>
</dbReference>
<dbReference type="PANTHER" id="PTHR45431:SF3">
    <property type="entry name" value="RHODANESE-LIKE DOMAIN-CONTAINING PROTEIN 15, CHLOROPLASTIC"/>
    <property type="match status" value="1"/>
</dbReference>
<feature type="signal peptide" evidence="1">
    <location>
        <begin position="1"/>
        <end position="34"/>
    </location>
</feature>
<dbReference type="SMART" id="SM00450">
    <property type="entry name" value="RHOD"/>
    <property type="match status" value="1"/>
</dbReference>
<keyword evidence="1" id="KW-0732">Signal</keyword>
<accession>A8H5U6</accession>
<keyword evidence="4" id="KW-1185">Reference proteome</keyword>
<name>A8H5U6_SHEPA</name>
<reference evidence="3 4" key="1">
    <citation type="submission" date="2007-10" db="EMBL/GenBank/DDBJ databases">
        <title>Complete sequence of Shewanella pealeana ATCC 700345.</title>
        <authorList>
            <consortium name="US DOE Joint Genome Institute"/>
            <person name="Copeland A."/>
            <person name="Lucas S."/>
            <person name="Lapidus A."/>
            <person name="Barry K."/>
            <person name="Glavina del Rio T."/>
            <person name="Dalin E."/>
            <person name="Tice H."/>
            <person name="Pitluck S."/>
            <person name="Chertkov O."/>
            <person name="Brettin T."/>
            <person name="Bruce D."/>
            <person name="Detter J.C."/>
            <person name="Han C."/>
            <person name="Schmutz J."/>
            <person name="Larimer F."/>
            <person name="Land M."/>
            <person name="Hauser L."/>
            <person name="Kyrpides N."/>
            <person name="Kim E."/>
            <person name="Zhao J.-S.Z."/>
            <person name="Manno D."/>
            <person name="Hawari J."/>
            <person name="Richardson P."/>
        </authorList>
    </citation>
    <scope>NUCLEOTIDE SEQUENCE [LARGE SCALE GENOMIC DNA]</scope>
    <source>
        <strain evidence="4">ATCC 700345 / ANG-SQ1</strain>
    </source>
</reference>
<sequence length="131" mass="14435">MSNAFNLQHKLPKNMIWLLGLSVLLMMLSTFASAADQDAKVAWQKIEAGALVVDVRTPGEFAQGHLPNAINIPYEQINSAFSKQQIAKDRSVVVYCRSGNRSGIANKMLVSEGYTNVYNGGGYQMLMSQQH</sequence>
<organism evidence="3 4">
    <name type="scientific">Shewanella pealeana (strain ATCC 700345 / ANG-SQ1)</name>
    <dbReference type="NCBI Taxonomy" id="398579"/>
    <lineage>
        <taxon>Bacteria</taxon>
        <taxon>Pseudomonadati</taxon>
        <taxon>Pseudomonadota</taxon>
        <taxon>Gammaproteobacteria</taxon>
        <taxon>Alteromonadales</taxon>
        <taxon>Shewanellaceae</taxon>
        <taxon>Shewanella</taxon>
    </lineage>
</organism>
<dbReference type="FunFam" id="3.40.250.10:FF:000049">
    <property type="entry name" value="Phage shock protein E"/>
    <property type="match status" value="1"/>
</dbReference>
<evidence type="ECO:0000256" key="1">
    <source>
        <dbReference type="SAM" id="SignalP"/>
    </source>
</evidence>
<protein>
    <submittedName>
        <fullName evidence="3">Rhodanese domain protein</fullName>
    </submittedName>
</protein>
<dbReference type="OrthoDB" id="9814704at2"/>
<evidence type="ECO:0000259" key="2">
    <source>
        <dbReference type="PROSITE" id="PS50206"/>
    </source>
</evidence>
<dbReference type="CDD" id="cd00158">
    <property type="entry name" value="RHOD"/>
    <property type="match status" value="1"/>
</dbReference>
<dbReference type="Proteomes" id="UP000002608">
    <property type="component" value="Chromosome"/>
</dbReference>
<dbReference type="InterPro" id="IPR001763">
    <property type="entry name" value="Rhodanese-like_dom"/>
</dbReference>
<dbReference type="InterPro" id="IPR036873">
    <property type="entry name" value="Rhodanese-like_dom_sf"/>
</dbReference>
<dbReference type="PROSITE" id="PS50206">
    <property type="entry name" value="RHODANESE_3"/>
    <property type="match status" value="1"/>
</dbReference>
<dbReference type="RefSeq" id="WP_012155839.1">
    <property type="nucleotide sequence ID" value="NC_009901.1"/>
</dbReference>
<dbReference type="KEGG" id="spl:Spea_2613"/>
<feature type="domain" description="Rhodanese" evidence="2">
    <location>
        <begin position="46"/>
        <end position="128"/>
    </location>
</feature>
<dbReference type="STRING" id="398579.Spea_2613"/>
<dbReference type="Pfam" id="PF00581">
    <property type="entry name" value="Rhodanese"/>
    <property type="match status" value="1"/>
</dbReference>
<dbReference type="InterPro" id="IPR052367">
    <property type="entry name" value="Thiosulfate_ST/Rhodanese-like"/>
</dbReference>
<evidence type="ECO:0000313" key="4">
    <source>
        <dbReference type="Proteomes" id="UP000002608"/>
    </source>
</evidence>
<dbReference type="SUPFAM" id="SSF52821">
    <property type="entry name" value="Rhodanese/Cell cycle control phosphatase"/>
    <property type="match status" value="1"/>
</dbReference>
<evidence type="ECO:0000313" key="3">
    <source>
        <dbReference type="EMBL" id="ABV87933.1"/>
    </source>
</evidence>
<dbReference type="AlphaFoldDB" id="A8H5U6"/>
<feature type="chain" id="PRO_5002720222" evidence="1">
    <location>
        <begin position="35"/>
        <end position="131"/>
    </location>
</feature>